<dbReference type="InterPro" id="IPR008927">
    <property type="entry name" value="6-PGluconate_DH-like_C_sf"/>
</dbReference>
<dbReference type="AlphaFoldDB" id="A0A926S451"/>
<feature type="domain" description="6-phosphogluconate dehydrogenase NADP-binding" evidence="4">
    <location>
        <begin position="10"/>
        <end position="167"/>
    </location>
</feature>
<dbReference type="PIRSF" id="PIRSF000103">
    <property type="entry name" value="HIBADH"/>
    <property type="match status" value="1"/>
</dbReference>
<reference evidence="6" key="1">
    <citation type="submission" date="2020-05" db="EMBL/GenBank/DDBJ databases">
        <title>Identification of trans-AT polyketide cluster in two marine bacteria, producers of a novel glutaramide-containing polyketide sesbanimide D and analogs.</title>
        <authorList>
            <person name="Kacar D."/>
            <person name="Rodriguez P."/>
            <person name="Canedo L."/>
            <person name="Gonzalez E."/>
            <person name="Galan B."/>
            <person name="De La Calle F."/>
            <person name="Garcia J.L."/>
        </authorList>
    </citation>
    <scope>NUCLEOTIDE SEQUENCE</scope>
    <source>
        <strain evidence="6">PHM038</strain>
    </source>
</reference>
<dbReference type="Pfam" id="PF03446">
    <property type="entry name" value="NAD_binding_2"/>
    <property type="match status" value="1"/>
</dbReference>
<dbReference type="SUPFAM" id="SSF51735">
    <property type="entry name" value="NAD(P)-binding Rossmann-fold domains"/>
    <property type="match status" value="1"/>
</dbReference>
<evidence type="ECO:0000313" key="7">
    <source>
        <dbReference type="Proteomes" id="UP000598467"/>
    </source>
</evidence>
<dbReference type="GO" id="GO:0016491">
    <property type="term" value="F:oxidoreductase activity"/>
    <property type="evidence" value="ECO:0007669"/>
    <property type="project" value="UniProtKB-KW"/>
</dbReference>
<sequence length="301" mass="32435">MAEMSSELTLGWLGTGRMGAAMAGRLIRAGNDVTVWNRTRSKTDDLAKAGAKVADTIHDLAAADVVFIMVSTTKDLEQVVAGDGGLLTAPKLPRIIVDCSSVSAEASAEMRRLTREKGVEFLASPISGNPHVVAEGQSILMSSGPKATYEAARPYLDAIGKTSVWVGEGEQARVVKICHNLYLGMIVQSLSEVTALAEKSGVPRSAFLEFLNNTVLASDWVRKRTPDMLSLDWTPTFTTELLRKDFDLGLAIAREEEMPMPVGAGVMQLIQNAIGRGHRDDDFLSLFQVQAESAGMTIKPE</sequence>
<protein>
    <submittedName>
        <fullName evidence="6">NAD(P)-dependent oxidoreductase</fullName>
    </submittedName>
</protein>
<accession>A0A926S451</accession>
<dbReference type="InterPro" id="IPR036291">
    <property type="entry name" value="NAD(P)-bd_dom_sf"/>
</dbReference>
<dbReference type="Proteomes" id="UP000598467">
    <property type="component" value="Unassembled WGS sequence"/>
</dbReference>
<keyword evidence="2" id="KW-0520">NAD</keyword>
<dbReference type="InterPro" id="IPR013328">
    <property type="entry name" value="6PGD_dom2"/>
</dbReference>
<dbReference type="Gene3D" id="1.10.1040.10">
    <property type="entry name" value="N-(1-d-carboxylethyl)-l-norvaline Dehydrogenase, domain 2"/>
    <property type="match status" value="1"/>
</dbReference>
<evidence type="ECO:0000256" key="1">
    <source>
        <dbReference type="ARBA" id="ARBA00023002"/>
    </source>
</evidence>
<dbReference type="RefSeq" id="WP_190289385.1">
    <property type="nucleotide sequence ID" value="NZ_JABFCZ010000001.1"/>
</dbReference>
<gene>
    <name evidence="6" type="ORF">HK439_00380</name>
</gene>
<evidence type="ECO:0000313" key="6">
    <source>
        <dbReference type="EMBL" id="MBD1544705.1"/>
    </source>
</evidence>
<name>A0A926S451_9HYPH</name>
<dbReference type="Gene3D" id="3.40.50.720">
    <property type="entry name" value="NAD(P)-binding Rossmann-like Domain"/>
    <property type="match status" value="1"/>
</dbReference>
<evidence type="ECO:0000259" key="4">
    <source>
        <dbReference type="Pfam" id="PF03446"/>
    </source>
</evidence>
<dbReference type="PANTHER" id="PTHR43580">
    <property type="entry name" value="OXIDOREDUCTASE GLYR1-RELATED"/>
    <property type="match status" value="1"/>
</dbReference>
<dbReference type="InterPro" id="IPR015815">
    <property type="entry name" value="HIBADH-related"/>
</dbReference>
<proteinExistence type="predicted"/>
<dbReference type="SUPFAM" id="SSF48179">
    <property type="entry name" value="6-phosphogluconate dehydrogenase C-terminal domain-like"/>
    <property type="match status" value="1"/>
</dbReference>
<dbReference type="EMBL" id="JABFCZ010000001">
    <property type="protein sequence ID" value="MBD1544705.1"/>
    <property type="molecule type" value="Genomic_DNA"/>
</dbReference>
<dbReference type="InterPro" id="IPR029154">
    <property type="entry name" value="HIBADH-like_NADP-bd"/>
</dbReference>
<dbReference type="InterPro" id="IPR051265">
    <property type="entry name" value="HIBADH-related_NP60_sf"/>
</dbReference>
<evidence type="ECO:0000256" key="3">
    <source>
        <dbReference type="PIRSR" id="PIRSR000103-1"/>
    </source>
</evidence>
<organism evidence="6 7">
    <name type="scientific">Roseibium aggregatum</name>
    <dbReference type="NCBI Taxonomy" id="187304"/>
    <lineage>
        <taxon>Bacteria</taxon>
        <taxon>Pseudomonadati</taxon>
        <taxon>Pseudomonadota</taxon>
        <taxon>Alphaproteobacteria</taxon>
        <taxon>Hyphomicrobiales</taxon>
        <taxon>Stappiaceae</taxon>
        <taxon>Roseibium</taxon>
    </lineage>
</organism>
<dbReference type="InterPro" id="IPR006115">
    <property type="entry name" value="6PGDH_NADP-bd"/>
</dbReference>
<evidence type="ECO:0000256" key="2">
    <source>
        <dbReference type="ARBA" id="ARBA00023027"/>
    </source>
</evidence>
<dbReference type="GO" id="GO:0050661">
    <property type="term" value="F:NADP binding"/>
    <property type="evidence" value="ECO:0007669"/>
    <property type="project" value="InterPro"/>
</dbReference>
<evidence type="ECO:0000259" key="5">
    <source>
        <dbReference type="Pfam" id="PF14833"/>
    </source>
</evidence>
<dbReference type="PANTHER" id="PTHR43580:SF2">
    <property type="entry name" value="CYTOKINE-LIKE NUCLEAR FACTOR N-PAC"/>
    <property type="match status" value="1"/>
</dbReference>
<keyword evidence="1" id="KW-0560">Oxidoreductase</keyword>
<dbReference type="GO" id="GO:0051287">
    <property type="term" value="F:NAD binding"/>
    <property type="evidence" value="ECO:0007669"/>
    <property type="project" value="InterPro"/>
</dbReference>
<dbReference type="Pfam" id="PF14833">
    <property type="entry name" value="NAD_binding_11"/>
    <property type="match status" value="1"/>
</dbReference>
<feature type="domain" description="3-hydroxyisobutyrate dehydrogenase-like NAD-binding" evidence="5">
    <location>
        <begin position="172"/>
        <end position="288"/>
    </location>
</feature>
<feature type="active site" evidence="3">
    <location>
        <position position="176"/>
    </location>
</feature>
<comment type="caution">
    <text evidence="6">The sequence shown here is derived from an EMBL/GenBank/DDBJ whole genome shotgun (WGS) entry which is preliminary data.</text>
</comment>